<keyword evidence="4" id="KW-0805">Transcription regulation</keyword>
<dbReference type="FunFam" id="3.40.50.300:FF:000006">
    <property type="entry name" value="DNA-binding transcriptional regulator NtrC"/>
    <property type="match status" value="1"/>
</dbReference>
<dbReference type="GO" id="GO:0005634">
    <property type="term" value="C:nucleus"/>
    <property type="evidence" value="ECO:0007669"/>
    <property type="project" value="UniProtKB-SubCell"/>
</dbReference>
<evidence type="ECO:0000256" key="5">
    <source>
        <dbReference type="ARBA" id="ARBA00023125"/>
    </source>
</evidence>
<dbReference type="SMART" id="SM00382">
    <property type="entry name" value="AAA"/>
    <property type="match status" value="1"/>
</dbReference>
<dbReference type="InterPro" id="IPR009057">
    <property type="entry name" value="Homeodomain-like_sf"/>
</dbReference>
<dbReference type="InterPro" id="IPR002197">
    <property type="entry name" value="HTH_Fis"/>
</dbReference>
<keyword evidence="6" id="KW-0804">Transcription</keyword>
<comment type="subcellular location">
    <subcellularLocation>
        <location evidence="1">Nucleus</location>
    </subcellularLocation>
</comment>
<evidence type="ECO:0000256" key="6">
    <source>
        <dbReference type="ARBA" id="ARBA00023163"/>
    </source>
</evidence>
<dbReference type="GO" id="GO:0005524">
    <property type="term" value="F:ATP binding"/>
    <property type="evidence" value="ECO:0007669"/>
    <property type="project" value="UniProtKB-KW"/>
</dbReference>
<dbReference type="PRINTS" id="PR01590">
    <property type="entry name" value="HTHFIS"/>
</dbReference>
<dbReference type="SUPFAM" id="SSF52540">
    <property type="entry name" value="P-loop containing nucleoside triphosphate hydrolases"/>
    <property type="match status" value="1"/>
</dbReference>
<evidence type="ECO:0000256" key="2">
    <source>
        <dbReference type="ARBA" id="ARBA00022741"/>
    </source>
</evidence>
<dbReference type="PROSITE" id="PS50045">
    <property type="entry name" value="SIGMA54_INTERACT_4"/>
    <property type="match status" value="1"/>
</dbReference>
<dbReference type="PANTHER" id="PTHR32071:SF117">
    <property type="entry name" value="PTS-DEPENDENT DIHYDROXYACETONE KINASE OPERON REGULATORY PROTEIN-RELATED"/>
    <property type="match status" value="1"/>
</dbReference>
<dbReference type="OrthoDB" id="10267765at2759"/>
<dbReference type="PROSITE" id="PS00676">
    <property type="entry name" value="SIGMA54_INTERACT_2"/>
    <property type="match status" value="1"/>
</dbReference>
<dbReference type="InterPro" id="IPR058031">
    <property type="entry name" value="AAA_lid_NorR"/>
</dbReference>
<gene>
    <name evidence="7" type="ORF">CTOB1V02_LOCUS8973</name>
</gene>
<evidence type="ECO:0000256" key="4">
    <source>
        <dbReference type="ARBA" id="ARBA00023015"/>
    </source>
</evidence>
<dbReference type="Gene3D" id="3.40.50.300">
    <property type="entry name" value="P-loop containing nucleotide triphosphate hydrolases"/>
    <property type="match status" value="1"/>
</dbReference>
<dbReference type="PROSITE" id="PS00675">
    <property type="entry name" value="SIGMA54_INTERACT_1"/>
    <property type="match status" value="1"/>
</dbReference>
<accession>A0A7R8WHT2</accession>
<reference evidence="7" key="1">
    <citation type="submission" date="2020-11" db="EMBL/GenBank/DDBJ databases">
        <authorList>
            <person name="Tran Van P."/>
        </authorList>
    </citation>
    <scope>NUCLEOTIDE SEQUENCE</scope>
</reference>
<evidence type="ECO:0000256" key="3">
    <source>
        <dbReference type="ARBA" id="ARBA00022840"/>
    </source>
</evidence>
<keyword evidence="5" id="KW-0238">DNA-binding</keyword>
<sequence length="430" mass="48675">MRTPQCPQRVMLKEIEKKTKAPVIVALPENAVELSSQIMAFSPFFCVTLPYDTLELRIVVKRALEKVEHYRLSSQKTEAPQSFCGIVGNSSSMRSLFQLIRQIADDDISTVLIRGESGTGKELVARAIHTSSSRKSKNFVPVNCAAIPDDLLESELFGYAKGAFTGANQSKQGRIQYADGGTLFLDEIGDMKPNLQAKLLRVLQEKEFEPVGGLKPTPVDTRVLAATHCDLEELVSKGQFREDLYYRLSVIPVQIPPLKKRRGDIPLLIRQFKTVYSTERGREPFSFSDQALESLLRYRWKGNVRELENLIQHMSILHSGKTVSTSDLPEKYREEKNLCPREELVHSLQESDLAVPSEPQLQETGYMDDLDLTEQEIDLKDVLDQFETKLILKALQTTGGNKKEAARLLKLKRTTLLEKIKKKKLSPNDW</sequence>
<dbReference type="PANTHER" id="PTHR32071">
    <property type="entry name" value="TRANSCRIPTIONAL REGULATORY PROTEIN"/>
    <property type="match status" value="1"/>
</dbReference>
<dbReference type="GO" id="GO:0043565">
    <property type="term" value="F:sequence-specific DNA binding"/>
    <property type="evidence" value="ECO:0007669"/>
    <property type="project" value="InterPro"/>
</dbReference>
<dbReference type="Gene3D" id="1.10.10.60">
    <property type="entry name" value="Homeodomain-like"/>
    <property type="match status" value="1"/>
</dbReference>
<proteinExistence type="predicted"/>
<dbReference type="InterPro" id="IPR011006">
    <property type="entry name" value="CheY-like_superfamily"/>
</dbReference>
<dbReference type="SUPFAM" id="SSF52172">
    <property type="entry name" value="CheY-like"/>
    <property type="match status" value="1"/>
</dbReference>
<organism evidence="7">
    <name type="scientific">Cyprideis torosa</name>
    <dbReference type="NCBI Taxonomy" id="163714"/>
    <lineage>
        <taxon>Eukaryota</taxon>
        <taxon>Metazoa</taxon>
        <taxon>Ecdysozoa</taxon>
        <taxon>Arthropoda</taxon>
        <taxon>Crustacea</taxon>
        <taxon>Oligostraca</taxon>
        <taxon>Ostracoda</taxon>
        <taxon>Podocopa</taxon>
        <taxon>Podocopida</taxon>
        <taxon>Cytherocopina</taxon>
        <taxon>Cytheroidea</taxon>
        <taxon>Cytherideidae</taxon>
        <taxon>Cyprideis</taxon>
    </lineage>
</organism>
<dbReference type="Pfam" id="PF00158">
    <property type="entry name" value="Sigma54_activat"/>
    <property type="match status" value="1"/>
</dbReference>
<dbReference type="EMBL" id="OB663204">
    <property type="protein sequence ID" value="CAD7231119.1"/>
    <property type="molecule type" value="Genomic_DNA"/>
</dbReference>
<dbReference type="InterPro" id="IPR027417">
    <property type="entry name" value="P-loop_NTPase"/>
</dbReference>
<dbReference type="InterPro" id="IPR025943">
    <property type="entry name" value="Sigma_54_int_dom_ATP-bd_2"/>
</dbReference>
<keyword evidence="3" id="KW-0067">ATP-binding</keyword>
<dbReference type="SUPFAM" id="SSF46689">
    <property type="entry name" value="Homeodomain-like"/>
    <property type="match status" value="1"/>
</dbReference>
<dbReference type="InterPro" id="IPR002078">
    <property type="entry name" value="Sigma_54_int"/>
</dbReference>
<dbReference type="AlphaFoldDB" id="A0A7R8WHT2"/>
<dbReference type="InterPro" id="IPR003593">
    <property type="entry name" value="AAA+_ATPase"/>
</dbReference>
<dbReference type="GO" id="GO:0006355">
    <property type="term" value="P:regulation of DNA-templated transcription"/>
    <property type="evidence" value="ECO:0007669"/>
    <property type="project" value="InterPro"/>
</dbReference>
<evidence type="ECO:0000313" key="7">
    <source>
        <dbReference type="EMBL" id="CAD7231119.1"/>
    </source>
</evidence>
<dbReference type="Pfam" id="PF02954">
    <property type="entry name" value="HTH_8"/>
    <property type="match status" value="1"/>
</dbReference>
<protein>
    <submittedName>
        <fullName evidence="7">Uncharacterized protein</fullName>
    </submittedName>
</protein>
<name>A0A7R8WHT2_9CRUS</name>
<keyword evidence="2" id="KW-0547">Nucleotide-binding</keyword>
<dbReference type="Gene3D" id="1.10.8.60">
    <property type="match status" value="1"/>
</dbReference>
<evidence type="ECO:0000256" key="1">
    <source>
        <dbReference type="ARBA" id="ARBA00004123"/>
    </source>
</evidence>
<dbReference type="InterPro" id="IPR025662">
    <property type="entry name" value="Sigma_54_int_dom_ATP-bd_1"/>
</dbReference>
<dbReference type="Pfam" id="PF25601">
    <property type="entry name" value="AAA_lid_14"/>
    <property type="match status" value="1"/>
</dbReference>
<dbReference type="CDD" id="cd00009">
    <property type="entry name" value="AAA"/>
    <property type="match status" value="1"/>
</dbReference>